<gene>
    <name evidence="1" type="ORF">D5R40_16665</name>
</gene>
<organism evidence="1 2">
    <name type="scientific">Okeania hirsuta</name>
    <dbReference type="NCBI Taxonomy" id="1458930"/>
    <lineage>
        <taxon>Bacteria</taxon>
        <taxon>Bacillati</taxon>
        <taxon>Cyanobacteriota</taxon>
        <taxon>Cyanophyceae</taxon>
        <taxon>Oscillatoriophycideae</taxon>
        <taxon>Oscillatoriales</taxon>
        <taxon>Microcoleaceae</taxon>
        <taxon>Okeania</taxon>
    </lineage>
</organism>
<protein>
    <submittedName>
        <fullName evidence="1">Transposase</fullName>
    </submittedName>
</protein>
<accession>A0A3N6PBC1</accession>
<comment type="caution">
    <text evidence="1">The sequence shown here is derived from an EMBL/GenBank/DDBJ whole genome shotgun (WGS) entry which is preliminary data.</text>
</comment>
<dbReference type="AlphaFoldDB" id="A0A3N6PBC1"/>
<dbReference type="Proteomes" id="UP000269154">
    <property type="component" value="Unassembled WGS sequence"/>
</dbReference>
<name>A0A3N6PBC1_9CYAN</name>
<proteinExistence type="predicted"/>
<sequence>MHKKLGGSKIHFCPACGHKALGDLPGALSIILRAL</sequence>
<evidence type="ECO:0000313" key="1">
    <source>
        <dbReference type="EMBL" id="RQH39646.1"/>
    </source>
</evidence>
<dbReference type="EMBL" id="RCBY01000091">
    <property type="protein sequence ID" value="RQH39646.1"/>
    <property type="molecule type" value="Genomic_DNA"/>
</dbReference>
<keyword evidence="2" id="KW-1185">Reference proteome</keyword>
<dbReference type="OrthoDB" id="455268at2"/>
<evidence type="ECO:0000313" key="2">
    <source>
        <dbReference type="Proteomes" id="UP000269154"/>
    </source>
</evidence>
<reference evidence="1 2" key="1">
    <citation type="journal article" date="2018" name="ACS Chem. Biol.">
        <title>Ketoreductase domain dysfunction expands chemodiversity: malyngamide biosynthesis in the cyanobacterium Okeania hirsuta.</title>
        <authorList>
            <person name="Moss N.A."/>
            <person name="Leao T."/>
            <person name="Rankin M."/>
            <person name="McCullough T.M."/>
            <person name="Qu P."/>
            <person name="Korobeynikov A."/>
            <person name="Smith J.L."/>
            <person name="Gerwick L."/>
            <person name="Gerwick W.H."/>
        </authorList>
    </citation>
    <scope>NUCLEOTIDE SEQUENCE [LARGE SCALE GENOMIC DNA]</scope>
    <source>
        <strain evidence="1 2">PAB10Feb10-1</strain>
    </source>
</reference>